<comment type="catalytic activity">
    <reaction evidence="1 8 9">
        <text>Endonucleolytic cleavage to 5'-phosphomonoester.</text>
        <dbReference type="EC" id="3.1.26.4"/>
    </reaction>
</comment>
<organism evidence="11 12">
    <name type="scientific">Hanseniaspora uvarum</name>
    <name type="common">Yeast</name>
    <name type="synonym">Kloeckera apiculata</name>
    <dbReference type="NCBI Taxonomy" id="29833"/>
    <lineage>
        <taxon>Eukaryota</taxon>
        <taxon>Fungi</taxon>
        <taxon>Dikarya</taxon>
        <taxon>Ascomycota</taxon>
        <taxon>Saccharomycotina</taxon>
        <taxon>Saccharomycetes</taxon>
        <taxon>Saccharomycodales</taxon>
        <taxon>Saccharomycodaceae</taxon>
        <taxon>Hanseniaspora</taxon>
    </lineage>
</organism>
<dbReference type="VEuPathDB" id="FungiDB:AWRI3580_g1644"/>
<keyword evidence="5 8" id="KW-0479">Metal-binding</keyword>
<name>A0A1E5RQW1_HANUV</name>
<keyword evidence="12" id="KW-1185">Reference proteome</keyword>
<dbReference type="PANTHER" id="PTHR10954:SF7">
    <property type="entry name" value="RIBONUCLEASE H2 SUBUNIT A"/>
    <property type="match status" value="1"/>
</dbReference>
<evidence type="ECO:0000259" key="10">
    <source>
        <dbReference type="PROSITE" id="PS51975"/>
    </source>
</evidence>
<evidence type="ECO:0000256" key="6">
    <source>
        <dbReference type="ARBA" id="ARBA00022759"/>
    </source>
</evidence>
<evidence type="ECO:0000256" key="9">
    <source>
        <dbReference type="RuleBase" id="RU003515"/>
    </source>
</evidence>
<dbReference type="Pfam" id="PF01351">
    <property type="entry name" value="RNase_HII"/>
    <property type="match status" value="1"/>
</dbReference>
<accession>A0A1E5RQW1</accession>
<evidence type="ECO:0000256" key="3">
    <source>
        <dbReference type="ARBA" id="ARBA00007058"/>
    </source>
</evidence>
<evidence type="ECO:0000256" key="1">
    <source>
        <dbReference type="ARBA" id="ARBA00000077"/>
    </source>
</evidence>
<dbReference type="InterPro" id="IPR004649">
    <property type="entry name" value="RNase_H2_suA"/>
</dbReference>
<dbReference type="CDD" id="cd07181">
    <property type="entry name" value="RNase_HII_eukaryota_like"/>
    <property type="match status" value="1"/>
</dbReference>
<protein>
    <recommendedName>
        <fullName evidence="9">Ribonuclease</fullName>
        <ecNumber evidence="9">3.1.26.4</ecNumber>
    </recommendedName>
</protein>
<evidence type="ECO:0000256" key="2">
    <source>
        <dbReference type="ARBA" id="ARBA00001946"/>
    </source>
</evidence>
<dbReference type="Proteomes" id="UP000095358">
    <property type="component" value="Unassembled WGS sequence"/>
</dbReference>
<dbReference type="EC" id="3.1.26.4" evidence="9"/>
<evidence type="ECO:0000256" key="7">
    <source>
        <dbReference type="ARBA" id="ARBA00022801"/>
    </source>
</evidence>
<dbReference type="GO" id="GO:0043137">
    <property type="term" value="P:DNA replication, removal of RNA primer"/>
    <property type="evidence" value="ECO:0007669"/>
    <property type="project" value="TreeGrafter"/>
</dbReference>
<dbReference type="InterPro" id="IPR024567">
    <property type="entry name" value="RNase_HII/HIII_dom"/>
</dbReference>
<evidence type="ECO:0000313" key="11">
    <source>
        <dbReference type="EMBL" id="OEJ89284.1"/>
    </source>
</evidence>
<dbReference type="PROSITE" id="PS51975">
    <property type="entry name" value="RNASE_H_2"/>
    <property type="match status" value="1"/>
</dbReference>
<dbReference type="AlphaFoldDB" id="A0A1E5RQW1"/>
<evidence type="ECO:0000256" key="8">
    <source>
        <dbReference type="PROSITE-ProRule" id="PRU01319"/>
    </source>
</evidence>
<keyword evidence="4 8" id="KW-0540">Nuclease</keyword>
<dbReference type="Gene3D" id="1.10.10.460">
    <property type="entry name" value="Ribonuclease hii. Domain 2"/>
    <property type="match status" value="1"/>
</dbReference>
<dbReference type="GO" id="GO:0006298">
    <property type="term" value="P:mismatch repair"/>
    <property type="evidence" value="ECO:0007669"/>
    <property type="project" value="TreeGrafter"/>
</dbReference>
<evidence type="ECO:0000256" key="5">
    <source>
        <dbReference type="ARBA" id="ARBA00022723"/>
    </source>
</evidence>
<dbReference type="GO" id="GO:0004523">
    <property type="term" value="F:RNA-DNA hybrid ribonuclease activity"/>
    <property type="evidence" value="ECO:0007669"/>
    <property type="project" value="UniProtKB-UniRule"/>
</dbReference>
<dbReference type="NCBIfam" id="TIGR00729">
    <property type="entry name" value="ribonuclease HII"/>
    <property type="match status" value="1"/>
</dbReference>
<dbReference type="Gene3D" id="3.30.420.10">
    <property type="entry name" value="Ribonuclease H-like superfamily/Ribonuclease H"/>
    <property type="match status" value="1"/>
</dbReference>
<dbReference type="FunFam" id="3.30.420.10:FF:000016">
    <property type="entry name" value="Ribonuclease"/>
    <property type="match status" value="1"/>
</dbReference>
<dbReference type="EMBL" id="LPNN01000004">
    <property type="protein sequence ID" value="OEJ89284.1"/>
    <property type="molecule type" value="Genomic_DNA"/>
</dbReference>
<dbReference type="GO" id="GO:0032299">
    <property type="term" value="C:ribonuclease H2 complex"/>
    <property type="evidence" value="ECO:0007669"/>
    <property type="project" value="TreeGrafter"/>
</dbReference>
<comment type="cofactor">
    <cofactor evidence="2">
        <name>Mg(2+)</name>
        <dbReference type="ChEBI" id="CHEBI:18420"/>
    </cofactor>
</comment>
<dbReference type="OrthoDB" id="7462577at2759"/>
<dbReference type="SUPFAM" id="SSF53098">
    <property type="entry name" value="Ribonuclease H-like"/>
    <property type="match status" value="1"/>
</dbReference>
<dbReference type="PANTHER" id="PTHR10954">
    <property type="entry name" value="RIBONUCLEASE H2 SUBUNIT A"/>
    <property type="match status" value="1"/>
</dbReference>
<dbReference type="GO" id="GO:0003723">
    <property type="term" value="F:RNA binding"/>
    <property type="evidence" value="ECO:0007669"/>
    <property type="project" value="UniProtKB-UniRule"/>
</dbReference>
<dbReference type="InterPro" id="IPR001352">
    <property type="entry name" value="RNase_HII/HIII"/>
</dbReference>
<dbReference type="InterPro" id="IPR036397">
    <property type="entry name" value="RNaseH_sf"/>
</dbReference>
<comment type="caution">
    <text evidence="11">The sequence shown here is derived from an EMBL/GenBank/DDBJ whole genome shotgun (WGS) entry which is preliminary data.</text>
</comment>
<feature type="binding site" evidence="8">
    <location>
        <position position="179"/>
    </location>
    <ligand>
        <name>a divalent metal cation</name>
        <dbReference type="ChEBI" id="CHEBI:60240"/>
    </ligand>
</feature>
<comment type="cofactor">
    <cofactor evidence="8">
        <name>Mn(2+)</name>
        <dbReference type="ChEBI" id="CHEBI:29035"/>
    </cofactor>
    <cofactor evidence="8">
        <name>Mg(2+)</name>
        <dbReference type="ChEBI" id="CHEBI:18420"/>
    </cofactor>
    <text evidence="8">Manganese or magnesium. Binds 1 divalent metal ion per monomer in the absence of substrate. May bind a second metal ion after substrate binding.</text>
</comment>
<proteinExistence type="inferred from homology"/>
<dbReference type="STRING" id="29833.A0A1E5RQW1"/>
<gene>
    <name evidence="11" type="ORF">AWRI3580_g1644</name>
</gene>
<comment type="function">
    <text evidence="9">Endonuclease that specifically degrades the RNA of RNA-DNA hybrids.</text>
</comment>
<sequence length="335" mass="37912">MDHLPDTVNKLLSSSHTETYVSHIPAAINEENISTTPVIVGVDEAGRGPIFGSMVYSAAYMPETFENCLNTGDAEDLKFGFDDSKKLTDVKRDELFGYLWRQTTDENLSEEKQQSIEKLKENIGYVITGISARDISSGMSKYPPTEIYNLNEQAHDTTMEMIRILKEDNKLNIKHVFIDTVGPPASYQKKLEMKFPDLKFTVSKKADSIYPIVSVASVIAKVTRDMHLKELNKIFLREDINLGSGYPSDPNTVKYLKENVTSLIGWNPVFTRFSWNTTNNYLTENNEKYGTLEIKWEDDFITTGRKRKNGGDIVSAMKPSMYDGVLTASSFYDIN</sequence>
<dbReference type="InterPro" id="IPR012337">
    <property type="entry name" value="RNaseH-like_sf"/>
</dbReference>
<dbReference type="InterPro" id="IPR023160">
    <property type="entry name" value="RNase_HII_hlx-loop-hlx_cap_dom"/>
</dbReference>
<feature type="binding site" evidence="8">
    <location>
        <position position="43"/>
    </location>
    <ligand>
        <name>a divalent metal cation</name>
        <dbReference type="ChEBI" id="CHEBI:60240"/>
    </ligand>
</feature>
<keyword evidence="6 8" id="KW-0255">Endonuclease</keyword>
<dbReference type="FunFam" id="1.10.10.460:FF:000001">
    <property type="entry name" value="Ribonuclease"/>
    <property type="match status" value="1"/>
</dbReference>
<keyword evidence="7 8" id="KW-0378">Hydrolase</keyword>
<dbReference type="GO" id="GO:0046872">
    <property type="term" value="F:metal ion binding"/>
    <property type="evidence" value="ECO:0007669"/>
    <property type="project" value="UniProtKB-KW"/>
</dbReference>
<feature type="domain" description="RNase H type-2" evidence="10">
    <location>
        <begin position="37"/>
        <end position="287"/>
    </location>
</feature>
<comment type="similarity">
    <text evidence="3">Belongs to the RNase HII family. Eukaryotic subfamily.</text>
</comment>
<evidence type="ECO:0000313" key="12">
    <source>
        <dbReference type="Proteomes" id="UP000095358"/>
    </source>
</evidence>
<reference evidence="12" key="1">
    <citation type="journal article" date="2016" name="Genome Announc.">
        <title>Genome sequences of three species of Hanseniaspora isolated from spontaneous wine fermentations.</title>
        <authorList>
            <person name="Sternes P.R."/>
            <person name="Lee D."/>
            <person name="Kutyna D.R."/>
            <person name="Borneman A.R."/>
        </authorList>
    </citation>
    <scope>NUCLEOTIDE SEQUENCE [LARGE SCALE GENOMIC DNA]</scope>
    <source>
        <strain evidence="12">AWRI3580</strain>
    </source>
</reference>
<feature type="binding site" evidence="8">
    <location>
        <position position="44"/>
    </location>
    <ligand>
        <name>a divalent metal cation</name>
        <dbReference type="ChEBI" id="CHEBI:60240"/>
    </ligand>
</feature>
<evidence type="ECO:0000256" key="4">
    <source>
        <dbReference type="ARBA" id="ARBA00022722"/>
    </source>
</evidence>